<evidence type="ECO:0000313" key="4">
    <source>
        <dbReference type="RefSeq" id="XP_039126944.1"/>
    </source>
</evidence>
<accession>A0AB40BK47</accession>
<dbReference type="PANTHER" id="PTHR33923">
    <property type="entry name" value="CALMODULIN-BINDING PROTEIN-RELATED"/>
    <property type="match status" value="1"/>
</dbReference>
<protein>
    <submittedName>
        <fullName evidence="4">Uncharacterized protein LOC120263102</fullName>
    </submittedName>
</protein>
<dbReference type="InterPro" id="IPR044681">
    <property type="entry name" value="PICBP-like"/>
</dbReference>
<dbReference type="Proteomes" id="UP001515500">
    <property type="component" value="Chromosome 6"/>
</dbReference>
<sequence length="308" mass="35179">MVQRKAPDEPQSHSHLVSHDVKSQCHAPPPSSNQQEAAQIKGGGNIKKTMMEKLITSTLPNYMKHTCSSGAKNSCSLKPSHSACNVCSYTYCCLNGHGRHDELRRLPLKRFLSERRRLMNNKQDIELNSDFFIEIHNKPPQVKDIDVQSLEEVNVMMDFPAYDSGSVSESLEQTKIENEQLNEIEVDIEQEDEDGVMDAEPVHLTEFDNKRKSRNESQYLQVESEPEAEKVDLKHLVMSERRTAEEWMIDYALQEVVNKLGPARKSKVELLVEAFEIIRPTPECELPPKHAQQRPRKQKGCCESVLDV</sequence>
<proteinExistence type="predicted"/>
<feature type="domain" description="Calmodulin-binding" evidence="2">
    <location>
        <begin position="172"/>
        <end position="280"/>
    </location>
</feature>
<evidence type="ECO:0000256" key="1">
    <source>
        <dbReference type="SAM" id="MobiDB-lite"/>
    </source>
</evidence>
<evidence type="ECO:0000313" key="3">
    <source>
        <dbReference type="Proteomes" id="UP001515500"/>
    </source>
</evidence>
<name>A0AB40BK47_DIOCR</name>
<dbReference type="GO" id="GO:0005516">
    <property type="term" value="F:calmodulin binding"/>
    <property type="evidence" value="ECO:0007669"/>
    <property type="project" value="InterPro"/>
</dbReference>
<feature type="region of interest" description="Disordered" evidence="1">
    <location>
        <begin position="1"/>
        <end position="37"/>
    </location>
</feature>
<reference evidence="4" key="1">
    <citation type="submission" date="2025-08" db="UniProtKB">
        <authorList>
            <consortium name="RefSeq"/>
        </authorList>
    </citation>
    <scope>IDENTIFICATION</scope>
</reference>
<gene>
    <name evidence="4" type="primary">LOC120263102</name>
</gene>
<dbReference type="AlphaFoldDB" id="A0AB40BK47"/>
<dbReference type="PANTHER" id="PTHR33923:SF2">
    <property type="entry name" value="CALMODULIN-BINDING PROTEIN-RELATED"/>
    <property type="match status" value="1"/>
</dbReference>
<dbReference type="GeneID" id="120263102"/>
<evidence type="ECO:0000259" key="2">
    <source>
        <dbReference type="SMART" id="SM01054"/>
    </source>
</evidence>
<dbReference type="SMART" id="SM01054">
    <property type="entry name" value="CaM_binding"/>
    <property type="match status" value="1"/>
</dbReference>
<organism evidence="3 4">
    <name type="scientific">Dioscorea cayennensis subsp. rotundata</name>
    <name type="common">White Guinea yam</name>
    <name type="synonym">Dioscorea rotundata</name>
    <dbReference type="NCBI Taxonomy" id="55577"/>
    <lineage>
        <taxon>Eukaryota</taxon>
        <taxon>Viridiplantae</taxon>
        <taxon>Streptophyta</taxon>
        <taxon>Embryophyta</taxon>
        <taxon>Tracheophyta</taxon>
        <taxon>Spermatophyta</taxon>
        <taxon>Magnoliopsida</taxon>
        <taxon>Liliopsida</taxon>
        <taxon>Dioscoreales</taxon>
        <taxon>Dioscoreaceae</taxon>
        <taxon>Dioscorea</taxon>
    </lineage>
</organism>
<dbReference type="Pfam" id="PF07839">
    <property type="entry name" value="CaM_binding"/>
    <property type="match status" value="1"/>
</dbReference>
<dbReference type="InterPro" id="IPR012417">
    <property type="entry name" value="CaM-bd_dom_pln"/>
</dbReference>
<feature type="compositionally biased region" description="Basic and acidic residues" evidence="1">
    <location>
        <begin position="1"/>
        <end position="23"/>
    </location>
</feature>
<dbReference type="RefSeq" id="XP_039126944.1">
    <property type="nucleotide sequence ID" value="XM_039271010.1"/>
</dbReference>
<keyword evidence="3" id="KW-1185">Reference proteome</keyword>